<protein>
    <submittedName>
        <fullName evidence="1">Uncharacterized protein</fullName>
    </submittedName>
</protein>
<dbReference type="EMBL" id="BAABBQ010000001">
    <property type="protein sequence ID" value="GAA4013271.1"/>
    <property type="molecule type" value="Genomic_DNA"/>
</dbReference>
<dbReference type="Proteomes" id="UP001500235">
    <property type="component" value="Unassembled WGS sequence"/>
</dbReference>
<gene>
    <name evidence="1" type="ORF">GCM10022280_09350</name>
</gene>
<sequence length="120" mass="13194">MEELTRYERSGGFSGIGLSDVPGSIVIDSSRLSYDRCPAYDLTFVYTHDGRLMNKGQEALPAKPQCAALRSPDYNAPSLPSALDILPLIHSNPWVEELSGGRLLIANEEFGLILSRSLKR</sequence>
<keyword evidence="2" id="KW-1185">Reference proteome</keyword>
<proteinExistence type="predicted"/>
<evidence type="ECO:0000313" key="2">
    <source>
        <dbReference type="Proteomes" id="UP001500235"/>
    </source>
</evidence>
<organism evidence="1 2">
    <name type="scientific">Sphingomonas swuensis</name>
    <dbReference type="NCBI Taxonomy" id="977800"/>
    <lineage>
        <taxon>Bacteria</taxon>
        <taxon>Pseudomonadati</taxon>
        <taxon>Pseudomonadota</taxon>
        <taxon>Alphaproteobacteria</taxon>
        <taxon>Sphingomonadales</taxon>
        <taxon>Sphingomonadaceae</taxon>
        <taxon>Sphingomonas</taxon>
    </lineage>
</organism>
<accession>A0ABP7SLJ6</accession>
<reference evidence="2" key="1">
    <citation type="journal article" date="2019" name="Int. J. Syst. Evol. Microbiol.">
        <title>The Global Catalogue of Microorganisms (GCM) 10K type strain sequencing project: providing services to taxonomists for standard genome sequencing and annotation.</title>
        <authorList>
            <consortium name="The Broad Institute Genomics Platform"/>
            <consortium name="The Broad Institute Genome Sequencing Center for Infectious Disease"/>
            <person name="Wu L."/>
            <person name="Ma J."/>
        </authorList>
    </citation>
    <scope>NUCLEOTIDE SEQUENCE [LARGE SCALE GENOMIC DNA]</scope>
    <source>
        <strain evidence="2">JCM 17563</strain>
    </source>
</reference>
<evidence type="ECO:0000313" key="1">
    <source>
        <dbReference type="EMBL" id="GAA4013271.1"/>
    </source>
</evidence>
<comment type="caution">
    <text evidence="1">The sequence shown here is derived from an EMBL/GenBank/DDBJ whole genome shotgun (WGS) entry which is preliminary data.</text>
</comment>
<name>A0ABP7SLJ6_9SPHN</name>